<reference evidence="9 10" key="1">
    <citation type="journal article" date="2017" name="ISME J.">
        <title>Genome of 'Ca. Desulfovibrio trichonymphae', an H2-oxidizing bacterium in a tripartite symbiotic system within a protist cell in the termite gut.</title>
        <authorList>
            <person name="Kuwahara H."/>
            <person name="Yuki M."/>
            <person name="Izawa K."/>
            <person name="Ohkuma M."/>
            <person name="Hongoh Y."/>
        </authorList>
    </citation>
    <scope>NUCLEOTIDE SEQUENCE [LARGE SCALE GENOMIC DNA]</scope>
    <source>
        <strain evidence="9 10">Rs-N31</strain>
    </source>
</reference>
<name>A0A1J1E380_9BACT</name>
<evidence type="ECO:0000259" key="8">
    <source>
        <dbReference type="Pfam" id="PF09335"/>
    </source>
</evidence>
<keyword evidence="6 7" id="KW-0472">Membrane</keyword>
<dbReference type="Proteomes" id="UP000242645">
    <property type="component" value="Chromosome"/>
</dbReference>
<dbReference type="AlphaFoldDB" id="A0A1J1E380"/>
<feature type="transmembrane region" description="Helical" evidence="7">
    <location>
        <begin position="127"/>
        <end position="148"/>
    </location>
</feature>
<evidence type="ECO:0000256" key="1">
    <source>
        <dbReference type="ARBA" id="ARBA00004651"/>
    </source>
</evidence>
<feature type="transmembrane region" description="Helical" evidence="7">
    <location>
        <begin position="55"/>
        <end position="83"/>
    </location>
</feature>
<dbReference type="PANTHER" id="PTHR30353">
    <property type="entry name" value="INNER MEMBRANE PROTEIN DEDA-RELATED"/>
    <property type="match status" value="1"/>
</dbReference>
<dbReference type="KEGG" id="dtr:RSDT_0376"/>
<feature type="transmembrane region" description="Helical" evidence="7">
    <location>
        <begin position="154"/>
        <end position="175"/>
    </location>
</feature>
<keyword evidence="5 7" id="KW-1133">Transmembrane helix</keyword>
<dbReference type="InterPro" id="IPR058127">
    <property type="entry name" value="DedA"/>
</dbReference>
<evidence type="ECO:0000313" key="10">
    <source>
        <dbReference type="Proteomes" id="UP000242645"/>
    </source>
</evidence>
<dbReference type="OrthoDB" id="9801622at2"/>
<comment type="similarity">
    <text evidence="2 7">Belongs to the DedA family.</text>
</comment>
<dbReference type="GO" id="GO:0005886">
    <property type="term" value="C:plasma membrane"/>
    <property type="evidence" value="ECO:0007669"/>
    <property type="project" value="UniProtKB-SubCell"/>
</dbReference>
<evidence type="ECO:0000256" key="4">
    <source>
        <dbReference type="ARBA" id="ARBA00022692"/>
    </source>
</evidence>
<dbReference type="PANTHER" id="PTHR30353:SF0">
    <property type="entry name" value="TRANSMEMBRANE PROTEIN"/>
    <property type="match status" value="1"/>
</dbReference>
<dbReference type="RefSeq" id="WP_096399416.1">
    <property type="nucleotide sequence ID" value="NZ_AP017368.1"/>
</dbReference>
<evidence type="ECO:0000256" key="2">
    <source>
        <dbReference type="ARBA" id="ARBA00010792"/>
    </source>
</evidence>
<dbReference type="InterPro" id="IPR032816">
    <property type="entry name" value="VTT_dom"/>
</dbReference>
<feature type="domain" description="VTT" evidence="8">
    <location>
        <begin position="49"/>
        <end position="173"/>
    </location>
</feature>
<dbReference type="Pfam" id="PF09335">
    <property type="entry name" value="VTT_dom"/>
    <property type="match status" value="1"/>
</dbReference>
<gene>
    <name evidence="9" type="ORF">RSDT_0376</name>
</gene>
<organism evidence="9 10">
    <name type="scientific">Candidatus Desulfovibrio trichonymphae</name>
    <dbReference type="NCBI Taxonomy" id="1725232"/>
    <lineage>
        <taxon>Bacteria</taxon>
        <taxon>Pseudomonadati</taxon>
        <taxon>Thermodesulfobacteriota</taxon>
        <taxon>Desulfovibrionia</taxon>
        <taxon>Desulfovibrionales</taxon>
        <taxon>Desulfovibrionaceae</taxon>
        <taxon>Desulfovibrio</taxon>
    </lineage>
</organism>
<keyword evidence="3 7" id="KW-1003">Cell membrane</keyword>
<sequence length="215" mass="23428">MEAVNFLIDFILHIDIHLFELAEQYGLWAYAILFVVVFCETGLVVTPFLPGDSLLFASGVAAGVGLLGYGESVLTLFLAGVLGDAMNYGIGRRVGPSIFAEGNRFIKKDYLVKAHNFYARHGGKAIVLARFVPIVRTFAPFVAGIALMYPSTFFLYNISGCVFWVGTLVSAGYFLGNFVWVRANFSIIVYAIIVVSVLPALVELLSARMKAGHKG</sequence>
<dbReference type="EMBL" id="AP017368">
    <property type="protein sequence ID" value="BAV91888.1"/>
    <property type="molecule type" value="Genomic_DNA"/>
</dbReference>
<evidence type="ECO:0000313" key="9">
    <source>
        <dbReference type="EMBL" id="BAV91888.1"/>
    </source>
</evidence>
<keyword evidence="4 7" id="KW-0812">Transmembrane</keyword>
<dbReference type="NCBIfam" id="NF008102">
    <property type="entry name" value="PRK10847.1"/>
    <property type="match status" value="1"/>
</dbReference>
<dbReference type="InterPro" id="IPR032818">
    <property type="entry name" value="DedA-like"/>
</dbReference>
<evidence type="ECO:0000256" key="6">
    <source>
        <dbReference type="ARBA" id="ARBA00023136"/>
    </source>
</evidence>
<comment type="subcellular location">
    <subcellularLocation>
        <location evidence="1 7">Cell membrane</location>
        <topology evidence="1 7">Multi-pass membrane protein</topology>
    </subcellularLocation>
</comment>
<feature type="transmembrane region" description="Helical" evidence="7">
    <location>
        <begin position="27"/>
        <end position="49"/>
    </location>
</feature>
<evidence type="ECO:0000256" key="3">
    <source>
        <dbReference type="ARBA" id="ARBA00022475"/>
    </source>
</evidence>
<keyword evidence="10" id="KW-1185">Reference proteome</keyword>
<feature type="transmembrane region" description="Helical" evidence="7">
    <location>
        <begin position="187"/>
        <end position="207"/>
    </location>
</feature>
<accession>A0A1J1E380</accession>
<evidence type="ECO:0000256" key="5">
    <source>
        <dbReference type="ARBA" id="ARBA00022989"/>
    </source>
</evidence>
<protein>
    <recommendedName>
        <fullName evidence="8">VTT domain-containing protein</fullName>
    </recommendedName>
</protein>
<proteinExistence type="inferred from homology"/>
<evidence type="ECO:0000256" key="7">
    <source>
        <dbReference type="RuleBase" id="RU367016"/>
    </source>
</evidence>